<evidence type="ECO:0000313" key="2">
    <source>
        <dbReference type="EMBL" id="KAJ7657582.1"/>
    </source>
</evidence>
<dbReference type="EMBL" id="JARKIE010000287">
    <property type="protein sequence ID" value="KAJ7657582.1"/>
    <property type="molecule type" value="Genomic_DNA"/>
</dbReference>
<evidence type="ECO:0000256" key="1">
    <source>
        <dbReference type="SAM" id="Phobius"/>
    </source>
</evidence>
<protein>
    <submittedName>
        <fullName evidence="2">Uncharacterized protein</fullName>
    </submittedName>
</protein>
<keyword evidence="1" id="KW-0812">Transmembrane</keyword>
<dbReference type="Proteomes" id="UP001221757">
    <property type="component" value="Unassembled WGS sequence"/>
</dbReference>
<evidence type="ECO:0000313" key="3">
    <source>
        <dbReference type="Proteomes" id="UP001221757"/>
    </source>
</evidence>
<organism evidence="2 3">
    <name type="scientific">Mycena rosella</name>
    <name type="common">Pink bonnet</name>
    <name type="synonym">Agaricus rosellus</name>
    <dbReference type="NCBI Taxonomy" id="1033263"/>
    <lineage>
        <taxon>Eukaryota</taxon>
        <taxon>Fungi</taxon>
        <taxon>Dikarya</taxon>
        <taxon>Basidiomycota</taxon>
        <taxon>Agaricomycotina</taxon>
        <taxon>Agaricomycetes</taxon>
        <taxon>Agaricomycetidae</taxon>
        <taxon>Agaricales</taxon>
        <taxon>Marasmiineae</taxon>
        <taxon>Mycenaceae</taxon>
        <taxon>Mycena</taxon>
    </lineage>
</organism>
<keyword evidence="1" id="KW-0472">Membrane</keyword>
<feature type="transmembrane region" description="Helical" evidence="1">
    <location>
        <begin position="29"/>
        <end position="50"/>
    </location>
</feature>
<keyword evidence="3" id="KW-1185">Reference proteome</keyword>
<comment type="caution">
    <text evidence="2">The sequence shown here is derived from an EMBL/GenBank/DDBJ whole genome shotgun (WGS) entry which is preliminary data.</text>
</comment>
<gene>
    <name evidence="2" type="ORF">B0H17DRAFT_1145821</name>
</gene>
<dbReference type="AlphaFoldDB" id="A0AAD7G428"/>
<accession>A0AAD7G428</accession>
<proteinExistence type="predicted"/>
<sequence length="187" mass="20976">MSGLSDSEQLAEHSVSPNVYVNRIKNSMLGLWILWLLLSPTLIAAIRRLVSEEVFVVATKYAATLSMQWATLLPKWWLSVPEGSTYFSNEILVSGAMSAPSVKYQQLTPMASPNSAVPGTGTQFSMVSEGNLEARERRELTSRSTLGAYNPWWIQWQSWTSSRNRGPQLRATQRIELKLIIGCERDV</sequence>
<keyword evidence="1" id="KW-1133">Transmembrane helix</keyword>
<reference evidence="2" key="1">
    <citation type="submission" date="2023-03" db="EMBL/GenBank/DDBJ databases">
        <title>Massive genome expansion in bonnet fungi (Mycena s.s.) driven by repeated elements and novel gene families across ecological guilds.</title>
        <authorList>
            <consortium name="Lawrence Berkeley National Laboratory"/>
            <person name="Harder C.B."/>
            <person name="Miyauchi S."/>
            <person name="Viragh M."/>
            <person name="Kuo A."/>
            <person name="Thoen E."/>
            <person name="Andreopoulos B."/>
            <person name="Lu D."/>
            <person name="Skrede I."/>
            <person name="Drula E."/>
            <person name="Henrissat B."/>
            <person name="Morin E."/>
            <person name="Kohler A."/>
            <person name="Barry K."/>
            <person name="LaButti K."/>
            <person name="Morin E."/>
            <person name="Salamov A."/>
            <person name="Lipzen A."/>
            <person name="Mereny Z."/>
            <person name="Hegedus B."/>
            <person name="Baldrian P."/>
            <person name="Stursova M."/>
            <person name="Weitz H."/>
            <person name="Taylor A."/>
            <person name="Grigoriev I.V."/>
            <person name="Nagy L.G."/>
            <person name="Martin F."/>
            <person name="Kauserud H."/>
        </authorList>
    </citation>
    <scope>NUCLEOTIDE SEQUENCE</scope>
    <source>
        <strain evidence="2">CBHHK067</strain>
    </source>
</reference>
<name>A0AAD7G428_MYCRO</name>